<dbReference type="GeneID" id="95977321"/>
<sequence>MAESKSSVLIVGAGVLGASTAYHLITTSPTLDITVLDRTPFPPAPAASTDINKIVRADYSSPFYADLAYEAIEAWRTWPELRDLYHQTGWLLLSEQGNETAERNRKVFRDRGHDPTSDVTLSEIESDPRWSSLLSGADLKGFKDAYWNPEAGWCEASAATAAMMQAAVNKGVKYVCGDVSSLLIDPDNKAGGLRGIKTSSGAIHHADKIVLATGAWTSSLMSPLEDQLSVPPDARTETQVTAAAVCVTHYKLTPPEMSGLSTSKMPVIVYGENGEAIPPPSENQLLKFTNSRSVKNTITTSSGAIITAPPSAEYADQEVVPKKLQRDCLDRIAGRVMPLFTAHKEPAFFRLCWDSFTPSQDWLLCAHPDPRLRNLFFAVGGSFHTYKFLPTVGKYMCKVLSGEGNGEVMDKAWGWKKSGSAGRGAHEATVPTRELSEFDD</sequence>
<keyword evidence="5" id="KW-0560">Oxidoreductase</keyword>
<dbReference type="InterPro" id="IPR036188">
    <property type="entry name" value="FAD/NAD-bd_sf"/>
</dbReference>
<dbReference type="InterPro" id="IPR006076">
    <property type="entry name" value="FAD-dep_OxRdtase"/>
</dbReference>
<reference evidence="8 9" key="1">
    <citation type="submission" date="2024-07" db="EMBL/GenBank/DDBJ databases">
        <title>Draft sequence of the Neodothiora populina.</title>
        <authorList>
            <person name="Drown D.D."/>
            <person name="Schuette U.S."/>
            <person name="Buechlein A.B."/>
            <person name="Rusch D.R."/>
            <person name="Winton L.W."/>
            <person name="Adams G.A."/>
        </authorList>
    </citation>
    <scope>NUCLEOTIDE SEQUENCE [LARGE SCALE GENOMIC DNA]</scope>
    <source>
        <strain evidence="8 9">CPC 39397</strain>
    </source>
</reference>
<dbReference type="Pfam" id="PF01266">
    <property type="entry name" value="DAO"/>
    <property type="match status" value="1"/>
</dbReference>
<dbReference type="Gene3D" id="3.30.9.10">
    <property type="entry name" value="D-Amino Acid Oxidase, subunit A, domain 2"/>
    <property type="match status" value="1"/>
</dbReference>
<accession>A0ABR3PFZ3</accession>
<comment type="caution">
    <text evidence="8">The sequence shown here is derived from an EMBL/GenBank/DDBJ whole genome shotgun (WGS) entry which is preliminary data.</text>
</comment>
<evidence type="ECO:0000256" key="1">
    <source>
        <dbReference type="ARBA" id="ARBA00001974"/>
    </source>
</evidence>
<evidence type="ECO:0000256" key="4">
    <source>
        <dbReference type="ARBA" id="ARBA00022827"/>
    </source>
</evidence>
<keyword evidence="4" id="KW-0274">FAD</keyword>
<feature type="region of interest" description="Disordered" evidence="6">
    <location>
        <begin position="418"/>
        <end position="440"/>
    </location>
</feature>
<evidence type="ECO:0000259" key="7">
    <source>
        <dbReference type="Pfam" id="PF01266"/>
    </source>
</evidence>
<dbReference type="InterPro" id="IPR045170">
    <property type="entry name" value="MTOX"/>
</dbReference>
<comment type="similarity">
    <text evidence="2">Belongs to the MSOX/MTOX family.</text>
</comment>
<protein>
    <recommendedName>
        <fullName evidence="7">FAD dependent oxidoreductase domain-containing protein</fullName>
    </recommendedName>
</protein>
<feature type="domain" description="FAD dependent oxidoreductase" evidence="7">
    <location>
        <begin position="8"/>
        <end position="397"/>
    </location>
</feature>
<evidence type="ECO:0000256" key="3">
    <source>
        <dbReference type="ARBA" id="ARBA00022630"/>
    </source>
</evidence>
<dbReference type="RefSeq" id="XP_069200935.1">
    <property type="nucleotide sequence ID" value="XM_069343120.1"/>
</dbReference>
<keyword evidence="9" id="KW-1185">Reference proteome</keyword>
<proteinExistence type="inferred from homology"/>
<evidence type="ECO:0000256" key="2">
    <source>
        <dbReference type="ARBA" id="ARBA00010989"/>
    </source>
</evidence>
<keyword evidence="3" id="KW-0285">Flavoprotein</keyword>
<dbReference type="PANTHER" id="PTHR10961:SF37">
    <property type="entry name" value="FAD DEPENDENT OXIDOREDUCTASE DOMAIN-CONTAINING PROTEIN"/>
    <property type="match status" value="1"/>
</dbReference>
<evidence type="ECO:0000313" key="8">
    <source>
        <dbReference type="EMBL" id="KAL1304660.1"/>
    </source>
</evidence>
<evidence type="ECO:0000313" key="9">
    <source>
        <dbReference type="Proteomes" id="UP001562354"/>
    </source>
</evidence>
<dbReference type="PANTHER" id="PTHR10961">
    <property type="entry name" value="PEROXISOMAL SARCOSINE OXIDASE"/>
    <property type="match status" value="1"/>
</dbReference>
<evidence type="ECO:0000256" key="6">
    <source>
        <dbReference type="SAM" id="MobiDB-lite"/>
    </source>
</evidence>
<dbReference type="SUPFAM" id="SSF51905">
    <property type="entry name" value="FAD/NAD(P)-binding domain"/>
    <property type="match status" value="1"/>
</dbReference>
<organism evidence="8 9">
    <name type="scientific">Neodothiora populina</name>
    <dbReference type="NCBI Taxonomy" id="2781224"/>
    <lineage>
        <taxon>Eukaryota</taxon>
        <taxon>Fungi</taxon>
        <taxon>Dikarya</taxon>
        <taxon>Ascomycota</taxon>
        <taxon>Pezizomycotina</taxon>
        <taxon>Dothideomycetes</taxon>
        <taxon>Dothideomycetidae</taxon>
        <taxon>Dothideales</taxon>
        <taxon>Dothioraceae</taxon>
        <taxon>Neodothiora</taxon>
    </lineage>
</organism>
<dbReference type="Proteomes" id="UP001562354">
    <property type="component" value="Unassembled WGS sequence"/>
</dbReference>
<gene>
    <name evidence="8" type="ORF">AAFC00_003620</name>
</gene>
<name>A0ABR3PFZ3_9PEZI</name>
<dbReference type="Gene3D" id="3.50.50.60">
    <property type="entry name" value="FAD/NAD(P)-binding domain"/>
    <property type="match status" value="1"/>
</dbReference>
<comment type="cofactor">
    <cofactor evidence="1">
        <name>FAD</name>
        <dbReference type="ChEBI" id="CHEBI:57692"/>
    </cofactor>
</comment>
<evidence type="ECO:0000256" key="5">
    <source>
        <dbReference type="ARBA" id="ARBA00023002"/>
    </source>
</evidence>
<dbReference type="EMBL" id="JBFMKM010000008">
    <property type="protein sequence ID" value="KAL1304660.1"/>
    <property type="molecule type" value="Genomic_DNA"/>
</dbReference>